<name>A0ABU9TUE9_9GAMM</name>
<protein>
    <submittedName>
        <fullName evidence="5">GFA family protein</fullName>
    </submittedName>
</protein>
<dbReference type="InterPro" id="IPR011057">
    <property type="entry name" value="Mss4-like_sf"/>
</dbReference>
<evidence type="ECO:0000256" key="3">
    <source>
        <dbReference type="ARBA" id="ARBA00022833"/>
    </source>
</evidence>
<dbReference type="PANTHER" id="PTHR28620">
    <property type="entry name" value="CENTROMERE PROTEIN V"/>
    <property type="match status" value="1"/>
</dbReference>
<dbReference type="PANTHER" id="PTHR28620:SF1">
    <property type="entry name" value="CENP-V_GFA DOMAIN-CONTAINING PROTEIN"/>
    <property type="match status" value="1"/>
</dbReference>
<dbReference type="InterPro" id="IPR006913">
    <property type="entry name" value="CENP-V/GFA"/>
</dbReference>
<accession>A0ABU9TUE9</accession>
<dbReference type="RefSeq" id="WP_342854751.1">
    <property type="nucleotide sequence ID" value="NZ_JBBMRA010000013.1"/>
</dbReference>
<evidence type="ECO:0000313" key="5">
    <source>
        <dbReference type="EMBL" id="MEM5537336.1"/>
    </source>
</evidence>
<keyword evidence="2" id="KW-0479">Metal-binding</keyword>
<sequence>MQKQYKGGCHCGAVRFAFYAPVIREGLRCNCSICVKKGALMSNFFLAPDALQITADGASLASYQFSSHIAEHYFCQHCGIYTFHKARRMPGHYRVNLGCVEGLDSLSLPVVLADGALF</sequence>
<organism evidence="5 6">
    <name type="scientific">Neptuniibacter pectenicola</name>
    <dbReference type="NCBI Taxonomy" id="1806669"/>
    <lineage>
        <taxon>Bacteria</taxon>
        <taxon>Pseudomonadati</taxon>
        <taxon>Pseudomonadota</taxon>
        <taxon>Gammaproteobacteria</taxon>
        <taxon>Oceanospirillales</taxon>
        <taxon>Oceanospirillaceae</taxon>
        <taxon>Neptuniibacter</taxon>
    </lineage>
</organism>
<evidence type="ECO:0000256" key="1">
    <source>
        <dbReference type="ARBA" id="ARBA00005495"/>
    </source>
</evidence>
<dbReference type="Proteomes" id="UP001449225">
    <property type="component" value="Unassembled WGS sequence"/>
</dbReference>
<evidence type="ECO:0000259" key="4">
    <source>
        <dbReference type="PROSITE" id="PS51891"/>
    </source>
</evidence>
<comment type="similarity">
    <text evidence="1">Belongs to the Gfa family.</text>
</comment>
<feature type="domain" description="CENP-V/GFA" evidence="4">
    <location>
        <begin position="5"/>
        <end position="118"/>
    </location>
</feature>
<keyword evidence="6" id="KW-1185">Reference proteome</keyword>
<comment type="caution">
    <text evidence="5">The sequence shown here is derived from an EMBL/GenBank/DDBJ whole genome shotgun (WGS) entry which is preliminary data.</text>
</comment>
<reference evidence="5 6" key="1">
    <citation type="submission" date="2024-03" db="EMBL/GenBank/DDBJ databases">
        <title>Community enrichment and isolation of bacterial strains for fucoidan degradation.</title>
        <authorList>
            <person name="Sichert A."/>
        </authorList>
    </citation>
    <scope>NUCLEOTIDE SEQUENCE [LARGE SCALE GENOMIC DNA]</scope>
    <source>
        <strain evidence="5 6">AS76</strain>
    </source>
</reference>
<dbReference type="SUPFAM" id="SSF51316">
    <property type="entry name" value="Mss4-like"/>
    <property type="match status" value="1"/>
</dbReference>
<evidence type="ECO:0000313" key="6">
    <source>
        <dbReference type="Proteomes" id="UP001449225"/>
    </source>
</evidence>
<evidence type="ECO:0000256" key="2">
    <source>
        <dbReference type="ARBA" id="ARBA00022723"/>
    </source>
</evidence>
<dbReference type="EMBL" id="JBBMRA010000013">
    <property type="protein sequence ID" value="MEM5537336.1"/>
    <property type="molecule type" value="Genomic_DNA"/>
</dbReference>
<gene>
    <name evidence="5" type="ORF">WNY58_13145</name>
</gene>
<dbReference type="PROSITE" id="PS51891">
    <property type="entry name" value="CENP_V_GFA"/>
    <property type="match status" value="1"/>
</dbReference>
<dbReference type="Pfam" id="PF04828">
    <property type="entry name" value="GFA"/>
    <property type="match status" value="1"/>
</dbReference>
<keyword evidence="3" id="KW-0862">Zinc</keyword>
<proteinExistence type="inferred from homology"/>
<dbReference type="InterPro" id="IPR052355">
    <property type="entry name" value="CENP-V-like"/>
</dbReference>
<dbReference type="Gene3D" id="2.170.150.70">
    <property type="match status" value="1"/>
</dbReference>